<dbReference type="EMBL" id="CP016808">
    <property type="protein sequence ID" value="ANY65895.1"/>
    <property type="molecule type" value="Genomic_DNA"/>
</dbReference>
<dbReference type="Pfam" id="PF17853">
    <property type="entry name" value="GGDEF_2"/>
    <property type="match status" value="1"/>
</dbReference>
<dbReference type="PROSITE" id="PS00041">
    <property type="entry name" value="HTH_ARAC_FAMILY_1"/>
    <property type="match status" value="1"/>
</dbReference>
<dbReference type="SMART" id="SM00342">
    <property type="entry name" value="HTH_ARAC"/>
    <property type="match status" value="1"/>
</dbReference>
<evidence type="ECO:0000256" key="4">
    <source>
        <dbReference type="ARBA" id="ARBA00023012"/>
    </source>
</evidence>
<dbReference type="Gene3D" id="1.10.10.60">
    <property type="entry name" value="Homeodomain-like"/>
    <property type="match status" value="2"/>
</dbReference>
<dbReference type="GO" id="GO:0000160">
    <property type="term" value="P:phosphorelay signal transduction system"/>
    <property type="evidence" value="ECO:0007669"/>
    <property type="project" value="UniProtKB-KW"/>
</dbReference>
<keyword evidence="3 8" id="KW-0597">Phosphoprotein</keyword>
<feature type="domain" description="HTH araC/xylS-type" evidence="9">
    <location>
        <begin position="444"/>
        <end position="539"/>
    </location>
</feature>
<dbReference type="CDD" id="cd17536">
    <property type="entry name" value="REC_YesN-like"/>
    <property type="match status" value="1"/>
</dbReference>
<dbReference type="Pfam" id="PF00072">
    <property type="entry name" value="Response_reg"/>
    <property type="match status" value="1"/>
</dbReference>
<evidence type="ECO:0000256" key="3">
    <source>
        <dbReference type="ARBA" id="ARBA00022553"/>
    </source>
</evidence>
<keyword evidence="2" id="KW-0963">Cytoplasm</keyword>
<dbReference type="SUPFAM" id="SSF52172">
    <property type="entry name" value="CheY-like"/>
    <property type="match status" value="1"/>
</dbReference>
<evidence type="ECO:0000259" key="9">
    <source>
        <dbReference type="PROSITE" id="PS01124"/>
    </source>
</evidence>
<evidence type="ECO:0000256" key="7">
    <source>
        <dbReference type="ARBA" id="ARBA00023163"/>
    </source>
</evidence>
<evidence type="ECO:0000259" key="10">
    <source>
        <dbReference type="PROSITE" id="PS50110"/>
    </source>
</evidence>
<dbReference type="InterPro" id="IPR001789">
    <property type="entry name" value="Sig_transdc_resp-reg_receiver"/>
</dbReference>
<dbReference type="GO" id="GO:0043565">
    <property type="term" value="F:sequence-specific DNA binding"/>
    <property type="evidence" value="ECO:0007669"/>
    <property type="project" value="InterPro"/>
</dbReference>
<dbReference type="InterPro" id="IPR018060">
    <property type="entry name" value="HTH_AraC"/>
</dbReference>
<dbReference type="InterPro" id="IPR020449">
    <property type="entry name" value="Tscrpt_reg_AraC-type_HTH"/>
</dbReference>
<dbReference type="PANTHER" id="PTHR42713">
    <property type="entry name" value="HISTIDINE KINASE-RELATED"/>
    <property type="match status" value="1"/>
</dbReference>
<dbReference type="Pfam" id="PF12833">
    <property type="entry name" value="HTH_18"/>
    <property type="match status" value="1"/>
</dbReference>
<dbReference type="SUPFAM" id="SSF46689">
    <property type="entry name" value="Homeodomain-like"/>
    <property type="match status" value="2"/>
</dbReference>
<protein>
    <recommendedName>
        <fullName evidence="12">DNA-binding response regulator</fullName>
    </recommendedName>
</protein>
<dbReference type="GO" id="GO:0003700">
    <property type="term" value="F:DNA-binding transcription factor activity"/>
    <property type="evidence" value="ECO:0007669"/>
    <property type="project" value="InterPro"/>
</dbReference>
<dbReference type="GO" id="GO:0005737">
    <property type="term" value="C:cytoplasm"/>
    <property type="evidence" value="ECO:0007669"/>
    <property type="project" value="UniProtKB-SubCell"/>
</dbReference>
<keyword evidence="4" id="KW-0902">Two-component regulatory system</keyword>
<evidence type="ECO:0000256" key="6">
    <source>
        <dbReference type="ARBA" id="ARBA00023125"/>
    </source>
</evidence>
<evidence type="ECO:0000313" key="11">
    <source>
        <dbReference type="EMBL" id="ANY65895.1"/>
    </source>
</evidence>
<dbReference type="SMART" id="SM00448">
    <property type="entry name" value="REC"/>
    <property type="match status" value="1"/>
</dbReference>
<evidence type="ECO:0000256" key="8">
    <source>
        <dbReference type="PROSITE-ProRule" id="PRU00169"/>
    </source>
</evidence>
<evidence type="ECO:0000256" key="1">
    <source>
        <dbReference type="ARBA" id="ARBA00004496"/>
    </source>
</evidence>
<evidence type="ECO:0008006" key="12">
    <source>
        <dbReference type="Google" id="ProtNLM"/>
    </source>
</evidence>
<dbReference type="RefSeq" id="WP_172455397.1">
    <property type="nucleotide sequence ID" value="NZ_CP016808.1"/>
</dbReference>
<dbReference type="Gene3D" id="3.40.50.2300">
    <property type="match status" value="1"/>
</dbReference>
<keyword evidence="6" id="KW-0238">DNA-binding</keyword>
<dbReference type="PRINTS" id="PR00032">
    <property type="entry name" value="HTHARAC"/>
</dbReference>
<evidence type="ECO:0000256" key="2">
    <source>
        <dbReference type="ARBA" id="ARBA00022490"/>
    </source>
</evidence>
<proteinExistence type="predicted"/>
<sequence>MLNMLIVDDESFVIEGLKHAVDWSLYGIRIAGEANNGAEALELLDMLDKPIDIIMTDVRMPIMDGFGLIERLNERGHRCKIIVLTGHEEFDYAKKAIRYRIFEYLLKPVTLDKIEDTVSRLAAEFREENEKQRRLHDMEKKLLQSLPLLEERFYFNLLSGIYQQDMQTLLGIKLDAAAFQTIIVQIDNLKPTGSGAVHTADDERQRQLLSLTVQHMVSVSLAERLPLPFSVVAFNSTDFVLLLQHQAALPPGSEGDGLQQPFSAIQELVQRETGLTVSFAIGRAYDSLQRVAKSFHEAQEALKHKLYYGNSCIVSYSDIEVNQGHYLDSFRQAKDQLVDAIQIRDAKLSTQVLSTIQSTLEKEKKYGIPYIRTLSMELVLIASLVLHEKGDHLADICPGHPDLLGEVQQLGTVADIFDTLRETYTAIIQHYEHKGASRNRDIIHFVRTYMAEHLDQEIKLDDLAQLVYLTPNYLGYLFKESVGMGFSSYLMQLRMEHAKTLLTKPGSRIYEVAASVGYKNAHYFSKIFKEYTGVTPSEY</sequence>
<reference evidence="11" key="1">
    <citation type="submission" date="2016-08" db="EMBL/GenBank/DDBJ databases">
        <title>Complete Genome Seqeunce of Paenibacillus sp. BIHB 4019 from tea rhizoplane.</title>
        <authorList>
            <person name="Thakur R."/>
            <person name="Swarnkar M.K."/>
            <person name="Gulati A."/>
        </authorList>
    </citation>
    <scope>NUCLEOTIDE SEQUENCE [LARGE SCALE GENOMIC DNA]</scope>
    <source>
        <strain evidence="11">BIHB4019</strain>
    </source>
</reference>
<dbReference type="InterPro" id="IPR009057">
    <property type="entry name" value="Homeodomain-like_sf"/>
</dbReference>
<dbReference type="PANTHER" id="PTHR42713:SF3">
    <property type="entry name" value="TRANSCRIPTIONAL REGULATORY PROTEIN HPTR"/>
    <property type="match status" value="1"/>
</dbReference>
<feature type="domain" description="Response regulatory" evidence="10">
    <location>
        <begin position="3"/>
        <end position="122"/>
    </location>
</feature>
<keyword evidence="7" id="KW-0804">Transcription</keyword>
<organism evidence="11">
    <name type="scientific">Paenibacillus sp. BIHB 4019</name>
    <dbReference type="NCBI Taxonomy" id="1870819"/>
    <lineage>
        <taxon>Bacteria</taxon>
        <taxon>Bacillati</taxon>
        <taxon>Bacillota</taxon>
        <taxon>Bacilli</taxon>
        <taxon>Bacillales</taxon>
        <taxon>Paenibacillaceae</taxon>
        <taxon>Paenibacillus</taxon>
    </lineage>
</organism>
<dbReference type="PROSITE" id="PS50110">
    <property type="entry name" value="RESPONSE_REGULATORY"/>
    <property type="match status" value="1"/>
</dbReference>
<dbReference type="InterPro" id="IPR041522">
    <property type="entry name" value="CdaR_GGDEF"/>
</dbReference>
<dbReference type="InterPro" id="IPR051552">
    <property type="entry name" value="HptR"/>
</dbReference>
<dbReference type="PROSITE" id="PS01124">
    <property type="entry name" value="HTH_ARAC_FAMILY_2"/>
    <property type="match status" value="1"/>
</dbReference>
<dbReference type="InterPro" id="IPR018062">
    <property type="entry name" value="HTH_AraC-typ_CS"/>
</dbReference>
<gene>
    <name evidence="11" type="ORF">BBD42_04990</name>
</gene>
<accession>A0A1B2DDY1</accession>
<feature type="modified residue" description="4-aspartylphosphate" evidence="8">
    <location>
        <position position="57"/>
    </location>
</feature>
<keyword evidence="5" id="KW-0805">Transcription regulation</keyword>
<comment type="subcellular location">
    <subcellularLocation>
        <location evidence="1">Cytoplasm</location>
    </subcellularLocation>
</comment>
<evidence type="ECO:0000256" key="5">
    <source>
        <dbReference type="ARBA" id="ARBA00023015"/>
    </source>
</evidence>
<dbReference type="InterPro" id="IPR011006">
    <property type="entry name" value="CheY-like_superfamily"/>
</dbReference>
<dbReference type="AlphaFoldDB" id="A0A1B2DDY1"/>
<name>A0A1B2DDY1_9BACL</name>